<dbReference type="InterPro" id="IPR027417">
    <property type="entry name" value="P-loop_NTPase"/>
</dbReference>
<protein>
    <submittedName>
        <fullName evidence="3">ATP-binding cassette sub-family A member 17-like</fullName>
    </submittedName>
</protein>
<dbReference type="KEGG" id="lak:106151809"/>
<accession>A0A1S3H3U6</accession>
<evidence type="ECO:0000313" key="3">
    <source>
        <dbReference type="RefSeq" id="XP_013380678.1"/>
    </source>
</evidence>
<proteinExistence type="predicted"/>
<sequence length="245" mass="27534">MGDLTCREMLYLIGRLRGVTETDLEHVIDDVIECCLLTSQADDVIDSCSAGTKRKLSTAIALIGKPTIIFLDDPTTSVDPLSRRKIWSVLQEIRQQGTTLVLTTNSTEESEMQCTRVTIMIDQRFVTMGSPQSLKNVYGDGVNIEIRLTDEEEIATKDLISFISSRLPGGYVTKENNFTITFKVLNEHIRWGQLFQTLEEARTRFTIADYSIQQCTLEAAFLHLSRSFVAPTSVDHSQATRSFVL</sequence>
<dbReference type="GeneID" id="106151809"/>
<dbReference type="Gene3D" id="3.40.50.300">
    <property type="entry name" value="P-loop containing nucleotide triphosphate hydrolases"/>
    <property type="match status" value="1"/>
</dbReference>
<evidence type="ECO:0000259" key="1">
    <source>
        <dbReference type="Pfam" id="PF23321"/>
    </source>
</evidence>
<dbReference type="GO" id="GO:0140359">
    <property type="term" value="F:ABC-type transporter activity"/>
    <property type="evidence" value="ECO:0007669"/>
    <property type="project" value="InterPro"/>
</dbReference>
<organism evidence="2 3">
    <name type="scientific">Lingula anatina</name>
    <name type="common">Brachiopod</name>
    <name type="synonym">Lingula unguis</name>
    <dbReference type="NCBI Taxonomy" id="7574"/>
    <lineage>
        <taxon>Eukaryota</taxon>
        <taxon>Metazoa</taxon>
        <taxon>Spiralia</taxon>
        <taxon>Lophotrochozoa</taxon>
        <taxon>Brachiopoda</taxon>
        <taxon>Linguliformea</taxon>
        <taxon>Lingulata</taxon>
        <taxon>Lingulida</taxon>
        <taxon>Linguloidea</taxon>
        <taxon>Lingulidae</taxon>
        <taxon>Lingula</taxon>
    </lineage>
</organism>
<keyword evidence="2" id="KW-1185">Reference proteome</keyword>
<dbReference type="PANTHER" id="PTHR19229">
    <property type="entry name" value="ATP-BINDING CASSETTE TRANSPORTER SUBFAMILY A ABCA"/>
    <property type="match status" value="1"/>
</dbReference>
<dbReference type="InParanoid" id="A0A1S3H3U6"/>
<dbReference type="Proteomes" id="UP000085678">
    <property type="component" value="Unplaced"/>
</dbReference>
<dbReference type="AlphaFoldDB" id="A0A1S3H3U6"/>
<dbReference type="RefSeq" id="XP_013380678.1">
    <property type="nucleotide sequence ID" value="XM_013525224.1"/>
</dbReference>
<reference evidence="3" key="1">
    <citation type="submission" date="2025-08" db="UniProtKB">
        <authorList>
            <consortium name="RefSeq"/>
        </authorList>
    </citation>
    <scope>IDENTIFICATION</scope>
    <source>
        <tissue evidence="3">Gonads</tissue>
    </source>
</reference>
<feature type="domain" description="ABCA1-4-like C-terminal R2 regulatory" evidence="1">
    <location>
        <begin position="139"/>
        <end position="214"/>
    </location>
</feature>
<gene>
    <name evidence="3" type="primary">LOC106151809</name>
</gene>
<evidence type="ECO:0000313" key="2">
    <source>
        <dbReference type="Proteomes" id="UP000085678"/>
    </source>
</evidence>
<dbReference type="InterPro" id="IPR056264">
    <property type="entry name" value="R2_ABCA1-4-like"/>
</dbReference>
<dbReference type="PANTHER" id="PTHR19229:SF250">
    <property type="entry name" value="ABC TRANSPORTER DOMAIN-CONTAINING PROTEIN-RELATED"/>
    <property type="match status" value="1"/>
</dbReference>
<dbReference type="InterPro" id="IPR026082">
    <property type="entry name" value="ABCA"/>
</dbReference>
<dbReference type="SUPFAM" id="SSF52540">
    <property type="entry name" value="P-loop containing nucleoside triphosphate hydrolases"/>
    <property type="match status" value="1"/>
</dbReference>
<name>A0A1S3H3U6_LINAN</name>
<dbReference type="GO" id="GO:0016020">
    <property type="term" value="C:membrane"/>
    <property type="evidence" value="ECO:0007669"/>
    <property type="project" value="InterPro"/>
</dbReference>
<dbReference type="Pfam" id="PF23321">
    <property type="entry name" value="R1_ABCA1"/>
    <property type="match status" value="1"/>
</dbReference>
<dbReference type="OrthoDB" id="6512918at2759"/>
<dbReference type="GO" id="GO:0005319">
    <property type="term" value="F:lipid transporter activity"/>
    <property type="evidence" value="ECO:0007669"/>
    <property type="project" value="TreeGrafter"/>
</dbReference>